<dbReference type="Proteomes" id="UP000306813">
    <property type="component" value="Unassembled WGS sequence"/>
</dbReference>
<reference evidence="1 3" key="1">
    <citation type="submission" date="2019-05" db="EMBL/GenBank/DDBJ databases">
        <title>Draft genomes of eight strains of Campylobacter helveticus isolated from cats and a dog in New Zealand.</title>
        <authorList>
            <person name="Bojanic K."/>
            <person name="Midwinter A.C."/>
            <person name="Biggs P.J."/>
            <person name="Acke E."/>
            <person name="Cornelius A.J."/>
            <person name="Marshall J.C."/>
        </authorList>
    </citation>
    <scope>NUCLEOTIDE SEQUENCE [LARGE SCALE GENOMIC DNA]</scope>
    <source>
        <strain evidence="1 3">ACP123b</strain>
    </source>
</reference>
<gene>
    <name evidence="1" type="ORF">FDW42_08395</name>
    <name evidence="2" type="ORF">FVD16_03870</name>
</gene>
<keyword evidence="4" id="KW-1185">Reference proteome</keyword>
<accession>A0AAX2UHG3</accession>
<evidence type="ECO:0000313" key="4">
    <source>
        <dbReference type="Proteomes" id="UP000321317"/>
    </source>
</evidence>
<dbReference type="Proteomes" id="UP000321317">
    <property type="component" value="Unassembled WGS sequence"/>
</dbReference>
<dbReference type="RefSeq" id="WP_082199874.1">
    <property type="nucleotide sequence ID" value="NZ_CAUWMG010000051.1"/>
</dbReference>
<organism evidence="1 3">
    <name type="scientific">Campylobacter helveticus</name>
    <dbReference type="NCBI Taxonomy" id="28898"/>
    <lineage>
        <taxon>Bacteria</taxon>
        <taxon>Pseudomonadati</taxon>
        <taxon>Campylobacterota</taxon>
        <taxon>Epsilonproteobacteria</taxon>
        <taxon>Campylobacterales</taxon>
        <taxon>Campylobacteraceae</taxon>
        <taxon>Campylobacter</taxon>
    </lineage>
</organism>
<comment type="caution">
    <text evidence="1">The sequence shown here is derived from an EMBL/GenBank/DDBJ whole genome shotgun (WGS) entry which is preliminary data.</text>
</comment>
<proteinExistence type="predicted"/>
<evidence type="ECO:0000313" key="2">
    <source>
        <dbReference type="EMBL" id="TXK57701.1"/>
    </source>
</evidence>
<sequence>MKRFFLTSLALSTLIYATNIKELNLGEVKPFAERDMIELIEEHIAKNKDEIEARANQFREQAKENVIHYKPKGLTPLKPALEDRVFYPDLTYTLNEDIKDVNGKVLYKKGFSFNPANYVKISYALVIIDGTNKKEVEWFKTSGYANKLTHKLLLSNGSFYELNKELKQEVFYLMPQIKDKFKIEKTPSIVIQEGNKIKVSEICLPCKEQNITTNESLENNLSKSLNTDLNSSLNKEQDLNNSLKAKQ</sequence>
<protein>
    <submittedName>
        <fullName evidence="1">Chromosome segregation protein ParM</fullName>
    </submittedName>
</protein>
<reference evidence="2 4" key="2">
    <citation type="submission" date="2019-08" db="EMBL/GenBank/DDBJ databases">
        <title>Rapid identification of Enteric Bacteria from Whole Genome Sequences (WGS) using Average Nucleotide Identity (ANI).</title>
        <authorList>
            <person name="Lane C."/>
        </authorList>
    </citation>
    <scope>NUCLEOTIDE SEQUENCE [LARGE SCALE GENOMIC DNA]</scope>
    <source>
        <strain evidence="2 4">D4984</strain>
    </source>
</reference>
<evidence type="ECO:0000313" key="3">
    <source>
        <dbReference type="Proteomes" id="UP000306813"/>
    </source>
</evidence>
<evidence type="ECO:0000313" key="1">
    <source>
        <dbReference type="EMBL" id="TNB55924.1"/>
    </source>
</evidence>
<name>A0AAX2UHG3_9BACT</name>
<dbReference type="KEGG" id="chv:CHELV3228_1043"/>
<dbReference type="EMBL" id="VRMA01000038">
    <property type="protein sequence ID" value="TXK57701.1"/>
    <property type="molecule type" value="Genomic_DNA"/>
</dbReference>
<dbReference type="EMBL" id="VDBS01000064">
    <property type="protein sequence ID" value="TNB55924.1"/>
    <property type="molecule type" value="Genomic_DNA"/>
</dbReference>
<dbReference type="GeneID" id="52036948"/>
<dbReference type="AlphaFoldDB" id="A0AAX2UHG3"/>